<feature type="non-terminal residue" evidence="1">
    <location>
        <position position="70"/>
    </location>
</feature>
<comment type="caution">
    <text evidence="1">The sequence shown here is derived from an EMBL/GenBank/DDBJ whole genome shotgun (WGS) entry which is preliminary data.</text>
</comment>
<accession>X0YUT1</accession>
<name>X0YUT1_9ZZZZ</name>
<proteinExistence type="predicted"/>
<protein>
    <submittedName>
        <fullName evidence="1">Uncharacterized protein</fullName>
    </submittedName>
</protein>
<dbReference type="EMBL" id="BART01007609">
    <property type="protein sequence ID" value="GAG60434.1"/>
    <property type="molecule type" value="Genomic_DNA"/>
</dbReference>
<evidence type="ECO:0000313" key="1">
    <source>
        <dbReference type="EMBL" id="GAG60434.1"/>
    </source>
</evidence>
<reference evidence="1" key="1">
    <citation type="journal article" date="2014" name="Front. Microbiol.">
        <title>High frequency of phylogenetically diverse reductive dehalogenase-homologous genes in deep subseafloor sedimentary metagenomes.</title>
        <authorList>
            <person name="Kawai M."/>
            <person name="Futagami T."/>
            <person name="Toyoda A."/>
            <person name="Takaki Y."/>
            <person name="Nishi S."/>
            <person name="Hori S."/>
            <person name="Arai W."/>
            <person name="Tsubouchi T."/>
            <person name="Morono Y."/>
            <person name="Uchiyama I."/>
            <person name="Ito T."/>
            <person name="Fujiyama A."/>
            <person name="Inagaki F."/>
            <person name="Takami H."/>
        </authorList>
    </citation>
    <scope>NUCLEOTIDE SEQUENCE</scope>
    <source>
        <strain evidence="1">Expedition CK06-06</strain>
    </source>
</reference>
<gene>
    <name evidence="1" type="ORF">S01H4_17292</name>
</gene>
<dbReference type="AlphaFoldDB" id="X0YUT1"/>
<sequence>MDAFGEDESEEWELVDARNVDYDQEDDLDSQFANWGVKKPNLIQRAVNFATGVASPNKASAQDREIDGFY</sequence>
<organism evidence="1">
    <name type="scientific">marine sediment metagenome</name>
    <dbReference type="NCBI Taxonomy" id="412755"/>
    <lineage>
        <taxon>unclassified sequences</taxon>
        <taxon>metagenomes</taxon>
        <taxon>ecological metagenomes</taxon>
    </lineage>
</organism>